<evidence type="ECO:0000313" key="2">
    <source>
        <dbReference type="Proteomes" id="UP001165289"/>
    </source>
</evidence>
<protein>
    <submittedName>
        <fullName evidence="1">Uncharacterized protein</fullName>
    </submittedName>
</protein>
<keyword evidence="2" id="KW-1185">Reference proteome</keyword>
<evidence type="ECO:0000313" key="1">
    <source>
        <dbReference type="EMBL" id="KAI6646815.1"/>
    </source>
</evidence>
<dbReference type="Proteomes" id="UP001165289">
    <property type="component" value="Unassembled WGS sequence"/>
</dbReference>
<accession>A0AAV7JDF2</accession>
<organism evidence="1 2">
    <name type="scientific">Oopsacas minuta</name>
    <dbReference type="NCBI Taxonomy" id="111878"/>
    <lineage>
        <taxon>Eukaryota</taxon>
        <taxon>Metazoa</taxon>
        <taxon>Porifera</taxon>
        <taxon>Hexactinellida</taxon>
        <taxon>Hexasterophora</taxon>
        <taxon>Lyssacinosida</taxon>
        <taxon>Leucopsacidae</taxon>
        <taxon>Oopsacas</taxon>
    </lineage>
</organism>
<dbReference type="EMBL" id="JAKMXF010000353">
    <property type="protein sequence ID" value="KAI6646815.1"/>
    <property type="molecule type" value="Genomic_DNA"/>
</dbReference>
<gene>
    <name evidence="1" type="ORF">LOD99_9214</name>
</gene>
<proteinExistence type="predicted"/>
<dbReference type="AlphaFoldDB" id="A0AAV7JDF2"/>
<name>A0AAV7JDF2_9METZ</name>
<sequence length="182" mass="21055">MKEHVIGSLQSNIPLSPLHNDLPSRTDMHYKDLLDWRLQDYSPIYEEDDCTIKNYDTSLEISEISNKCRLNKPRARGKEMLDENTGKIDFTLHPQTLEDYCTPWGGEYNGTGLVNTYSVDNFITLFSLHMEALPTSTRLASITITLNFERITQMLNPRNFNQLRYWIAPKLGISIADAQYDF</sequence>
<reference evidence="1 2" key="1">
    <citation type="journal article" date="2023" name="BMC Biol.">
        <title>The compact genome of the sponge Oopsacas minuta (Hexactinellida) is lacking key metazoan core genes.</title>
        <authorList>
            <person name="Santini S."/>
            <person name="Schenkelaars Q."/>
            <person name="Jourda C."/>
            <person name="Duchesne M."/>
            <person name="Belahbib H."/>
            <person name="Rocher C."/>
            <person name="Selva M."/>
            <person name="Riesgo A."/>
            <person name="Vervoort M."/>
            <person name="Leys S.P."/>
            <person name="Kodjabachian L."/>
            <person name="Le Bivic A."/>
            <person name="Borchiellini C."/>
            <person name="Claverie J.M."/>
            <person name="Renard E."/>
        </authorList>
    </citation>
    <scope>NUCLEOTIDE SEQUENCE [LARGE SCALE GENOMIC DNA]</scope>
    <source>
        <strain evidence="1">SPO-2</strain>
    </source>
</reference>
<comment type="caution">
    <text evidence="1">The sequence shown here is derived from an EMBL/GenBank/DDBJ whole genome shotgun (WGS) entry which is preliminary data.</text>
</comment>